<feature type="compositionally biased region" description="Basic and acidic residues" evidence="1">
    <location>
        <begin position="46"/>
        <end position="56"/>
    </location>
</feature>
<feature type="region of interest" description="Disordered" evidence="1">
    <location>
        <begin position="101"/>
        <end position="129"/>
    </location>
</feature>
<protein>
    <submittedName>
        <fullName evidence="3">Uncharacterized protein LOC104249959</fullName>
    </submittedName>
</protein>
<reference evidence="2" key="1">
    <citation type="journal article" date="2013" name="Genome Biol.">
        <title>Reference genomes and transcriptomes of Nicotiana sylvestris and Nicotiana tomentosiformis.</title>
        <authorList>
            <person name="Sierro N."/>
            <person name="Battey J.N."/>
            <person name="Ouadi S."/>
            <person name="Bovet L."/>
            <person name="Goepfert S."/>
            <person name="Bakaher N."/>
            <person name="Peitsch M.C."/>
            <person name="Ivanov N.V."/>
        </authorList>
    </citation>
    <scope>NUCLEOTIDE SEQUENCE [LARGE SCALE GENOMIC DNA]</scope>
</reference>
<dbReference type="AlphaFoldDB" id="A0A1U7YS72"/>
<dbReference type="Proteomes" id="UP000189701">
    <property type="component" value="Unplaced"/>
</dbReference>
<accession>A0A1U7YS72</accession>
<feature type="region of interest" description="Disordered" evidence="1">
    <location>
        <begin position="35"/>
        <end position="68"/>
    </location>
</feature>
<dbReference type="RefSeq" id="XP_009804796.1">
    <property type="nucleotide sequence ID" value="XM_009806494.1"/>
</dbReference>
<proteinExistence type="predicted"/>
<gene>
    <name evidence="3" type="primary">LOC104249959</name>
</gene>
<evidence type="ECO:0000256" key="1">
    <source>
        <dbReference type="SAM" id="MobiDB-lite"/>
    </source>
</evidence>
<keyword evidence="2" id="KW-1185">Reference proteome</keyword>
<organism evidence="2 3">
    <name type="scientific">Nicotiana sylvestris</name>
    <name type="common">Wood tobacco</name>
    <name type="synonym">South American tobacco</name>
    <dbReference type="NCBI Taxonomy" id="4096"/>
    <lineage>
        <taxon>Eukaryota</taxon>
        <taxon>Viridiplantae</taxon>
        <taxon>Streptophyta</taxon>
        <taxon>Embryophyta</taxon>
        <taxon>Tracheophyta</taxon>
        <taxon>Spermatophyta</taxon>
        <taxon>Magnoliopsida</taxon>
        <taxon>eudicotyledons</taxon>
        <taxon>Gunneridae</taxon>
        <taxon>Pentapetalae</taxon>
        <taxon>asterids</taxon>
        <taxon>lamiids</taxon>
        <taxon>Solanales</taxon>
        <taxon>Solanaceae</taxon>
        <taxon>Nicotianoideae</taxon>
        <taxon>Nicotianeae</taxon>
        <taxon>Nicotiana</taxon>
    </lineage>
</organism>
<reference evidence="3" key="2">
    <citation type="submission" date="2025-08" db="UniProtKB">
        <authorList>
            <consortium name="RefSeq"/>
        </authorList>
    </citation>
    <scope>IDENTIFICATION</scope>
    <source>
        <tissue evidence="3">Leaf</tissue>
    </source>
</reference>
<evidence type="ECO:0000313" key="3">
    <source>
        <dbReference type="RefSeq" id="XP_009804796.1"/>
    </source>
</evidence>
<dbReference type="GeneID" id="104249959"/>
<sequence length="164" mass="18080">MPSYNLGMDLTLGTSQVTPSSQLLITGTDLSRVDRDTYFPGPSTVAEDRQTRDLHSGRRLSYGSSSQAHVERDADMTAIDDYIQEPNDIVVSTRLAAPFTDPVNTTDGHDAAHPAIRRRLDDDDPDSVPRRDGMHLRPVAALEHTGCGTHCFSFLLVSYYNTNT</sequence>
<evidence type="ECO:0000313" key="2">
    <source>
        <dbReference type="Proteomes" id="UP000189701"/>
    </source>
</evidence>
<dbReference type="KEGG" id="nsy:104249959"/>
<name>A0A1U7YS72_NICSY</name>
<dbReference type="OrthoDB" id="1235088at2759"/>